<sequence length="133" mass="15255">QCFPEGTDMTSVLDLYFQVRPTLRTPFPSVCVNSACSGFKLESSLSPCSCPPAVLHRGDVRERQRHGRHPGQRRLLSNQRRACAEPRGGEEHLEPHALLRHVRLLRTVCLPRKSERRQEFTVFSRVHSHAFFP</sequence>
<organism evidence="1">
    <name type="scientific">Tetraodon nigroviridis</name>
    <name type="common">Spotted green pufferfish</name>
    <name type="synonym">Chelonodon nigroviridis</name>
    <dbReference type="NCBI Taxonomy" id="99883"/>
    <lineage>
        <taxon>Eukaryota</taxon>
        <taxon>Metazoa</taxon>
        <taxon>Chordata</taxon>
        <taxon>Craniata</taxon>
        <taxon>Vertebrata</taxon>
        <taxon>Euteleostomi</taxon>
        <taxon>Actinopterygii</taxon>
        <taxon>Neopterygii</taxon>
        <taxon>Teleostei</taxon>
        <taxon>Neoteleostei</taxon>
        <taxon>Acanthomorphata</taxon>
        <taxon>Eupercaria</taxon>
        <taxon>Tetraodontiformes</taxon>
        <taxon>Tetradontoidea</taxon>
        <taxon>Tetraodontidae</taxon>
        <taxon>Tetraodon</taxon>
    </lineage>
</organism>
<dbReference type="AlphaFoldDB" id="Q4TIS4"/>
<feature type="non-terminal residue" evidence="1">
    <location>
        <position position="1"/>
    </location>
</feature>
<proteinExistence type="predicted"/>
<gene>
    <name evidence="1" type="ORF">GSTENG00036757001</name>
</gene>
<accession>Q4TIS4</accession>
<protein>
    <submittedName>
        <fullName evidence="1">(spotted green pufferfish) hypothetical protein</fullName>
    </submittedName>
</protein>
<evidence type="ECO:0000313" key="1">
    <source>
        <dbReference type="EMBL" id="CAF87208.1"/>
    </source>
</evidence>
<reference evidence="1" key="2">
    <citation type="submission" date="2004-02" db="EMBL/GenBank/DDBJ databases">
        <authorList>
            <consortium name="Genoscope"/>
            <consortium name="Whitehead Institute Centre for Genome Research"/>
        </authorList>
    </citation>
    <scope>NUCLEOTIDE SEQUENCE</scope>
</reference>
<dbReference type="KEGG" id="tng:GSTEN00036757G001"/>
<name>Q4TIS4_TETNG</name>
<dbReference type="EMBL" id="CAAE01001787">
    <property type="protein sequence ID" value="CAF87208.1"/>
    <property type="molecule type" value="Genomic_DNA"/>
</dbReference>
<comment type="caution">
    <text evidence="1">The sequence shown here is derived from an EMBL/GenBank/DDBJ whole genome shotgun (WGS) entry which is preliminary data.</text>
</comment>
<reference evidence="1" key="1">
    <citation type="journal article" date="2004" name="Nature">
        <title>Genome duplication in the teleost fish Tetraodon nigroviridis reveals the early vertebrate proto-karyotype.</title>
        <authorList>
            <person name="Jaillon O."/>
            <person name="Aury J.-M."/>
            <person name="Brunet F."/>
            <person name="Petit J.-L."/>
            <person name="Stange-Thomann N."/>
            <person name="Mauceli E."/>
            <person name="Bouneau L."/>
            <person name="Fischer C."/>
            <person name="Ozouf-Costaz C."/>
            <person name="Bernot A."/>
            <person name="Nicaud S."/>
            <person name="Jaffe D."/>
            <person name="Fisher S."/>
            <person name="Lutfalla G."/>
            <person name="Dossat C."/>
            <person name="Segurens B."/>
            <person name="Dasilva C."/>
            <person name="Salanoubat M."/>
            <person name="Levy M."/>
            <person name="Boudet N."/>
            <person name="Castellano S."/>
            <person name="Anthouard V."/>
            <person name="Jubin C."/>
            <person name="Castelli V."/>
            <person name="Katinka M."/>
            <person name="Vacherie B."/>
            <person name="Biemont C."/>
            <person name="Skalli Z."/>
            <person name="Cattolico L."/>
            <person name="Poulain J."/>
            <person name="De Berardinis V."/>
            <person name="Cruaud C."/>
            <person name="Duprat S."/>
            <person name="Brottier P."/>
            <person name="Coutanceau J.-P."/>
            <person name="Gouzy J."/>
            <person name="Parra G."/>
            <person name="Lardier G."/>
            <person name="Chapple C."/>
            <person name="McKernan K.J."/>
            <person name="McEwan P."/>
            <person name="Bosak S."/>
            <person name="Kellis M."/>
            <person name="Volff J.-N."/>
            <person name="Guigo R."/>
            <person name="Zody M.C."/>
            <person name="Mesirov J."/>
            <person name="Lindblad-Toh K."/>
            <person name="Birren B."/>
            <person name="Nusbaum C."/>
            <person name="Kahn D."/>
            <person name="Robinson-Rechavi M."/>
            <person name="Laudet V."/>
            <person name="Schachter V."/>
            <person name="Quetier F."/>
            <person name="Saurin W."/>
            <person name="Scarpelli C."/>
            <person name="Wincker P."/>
            <person name="Lander E.S."/>
            <person name="Weissenbach J."/>
            <person name="Roest Crollius H."/>
        </authorList>
    </citation>
    <scope>NUCLEOTIDE SEQUENCE [LARGE SCALE GENOMIC DNA]</scope>
</reference>